<evidence type="ECO:0000313" key="1">
    <source>
        <dbReference type="EMBL" id="PYI08865.1"/>
    </source>
</evidence>
<proteinExistence type="predicted"/>
<dbReference type="VEuPathDB" id="FungiDB:BO78DRAFT_468122"/>
<sequence length="261" mass="30276">MARDGQRLLPFEGTDDEYIIYLETELLKVRQHQQSTRESETENGHPKASRILHILYFNPIDDKFSDKPPVLRHRSVTYSPRPAHPSGHQKPKQWEKEMHAFLSNLGGLDDWMQIKARYQLQTTQDNEQAIKFLLGRSEGLELQGGRTEAPPLMSQDNKDLIARGCKYAARAEVLGRHGHRMVLLGKFQQLIFVSYCQVMIYIGNSKDTIDWMMRRYISDSDVINLERLRNGAILGLSQLGNLPFQLVFLLKLRPQFPWIPY</sequence>
<evidence type="ECO:0000313" key="2">
    <source>
        <dbReference type="Proteomes" id="UP000248423"/>
    </source>
</evidence>
<dbReference type="STRING" id="1448318.A0A319EMH6"/>
<dbReference type="Proteomes" id="UP000248423">
    <property type="component" value="Unassembled WGS sequence"/>
</dbReference>
<dbReference type="AlphaFoldDB" id="A0A319EMH6"/>
<keyword evidence="2" id="KW-1185">Reference proteome</keyword>
<accession>A0A319EMH6</accession>
<reference evidence="1 2" key="1">
    <citation type="submission" date="2018-02" db="EMBL/GenBank/DDBJ databases">
        <title>The genomes of Aspergillus section Nigri reveals drivers in fungal speciation.</title>
        <authorList>
            <consortium name="DOE Joint Genome Institute"/>
            <person name="Vesth T.C."/>
            <person name="Nybo J."/>
            <person name="Theobald S."/>
            <person name="Brandl J."/>
            <person name="Frisvad J.C."/>
            <person name="Nielsen K.F."/>
            <person name="Lyhne E.K."/>
            <person name="Kogle M.E."/>
            <person name="Kuo A."/>
            <person name="Riley R."/>
            <person name="Clum A."/>
            <person name="Nolan M."/>
            <person name="Lipzen A."/>
            <person name="Salamov A."/>
            <person name="Henrissat B."/>
            <person name="Wiebenga A."/>
            <person name="De vries R.P."/>
            <person name="Grigoriev I.V."/>
            <person name="Mortensen U.H."/>
            <person name="Andersen M.R."/>
            <person name="Baker S.E."/>
        </authorList>
    </citation>
    <scope>NUCLEOTIDE SEQUENCE [LARGE SCALE GENOMIC DNA]</scope>
    <source>
        <strain evidence="1 2">CBS 121057</strain>
    </source>
</reference>
<protein>
    <submittedName>
        <fullName evidence="1">Uncharacterized protein</fullName>
    </submittedName>
</protein>
<name>A0A319EMH6_ASPSB</name>
<dbReference type="EMBL" id="KZ826331">
    <property type="protein sequence ID" value="PYI08865.1"/>
    <property type="molecule type" value="Genomic_DNA"/>
</dbReference>
<gene>
    <name evidence="1" type="ORF">BO78DRAFT_468122</name>
</gene>
<dbReference type="OrthoDB" id="4510162at2759"/>
<organism evidence="1 2">
    <name type="scientific">Aspergillus sclerotiicarbonarius (strain CBS 121057 / IBT 28362)</name>
    <dbReference type="NCBI Taxonomy" id="1448318"/>
    <lineage>
        <taxon>Eukaryota</taxon>
        <taxon>Fungi</taxon>
        <taxon>Dikarya</taxon>
        <taxon>Ascomycota</taxon>
        <taxon>Pezizomycotina</taxon>
        <taxon>Eurotiomycetes</taxon>
        <taxon>Eurotiomycetidae</taxon>
        <taxon>Eurotiales</taxon>
        <taxon>Aspergillaceae</taxon>
        <taxon>Aspergillus</taxon>
        <taxon>Aspergillus subgen. Circumdati</taxon>
    </lineage>
</organism>